<feature type="region of interest" description="Disordered" evidence="3">
    <location>
        <begin position="755"/>
        <end position="787"/>
    </location>
</feature>
<organism evidence="4 5">
    <name type="scientific">Geosmithia morbida</name>
    <dbReference type="NCBI Taxonomy" id="1094350"/>
    <lineage>
        <taxon>Eukaryota</taxon>
        <taxon>Fungi</taxon>
        <taxon>Dikarya</taxon>
        <taxon>Ascomycota</taxon>
        <taxon>Pezizomycotina</taxon>
        <taxon>Sordariomycetes</taxon>
        <taxon>Hypocreomycetidae</taxon>
        <taxon>Hypocreales</taxon>
        <taxon>Bionectriaceae</taxon>
        <taxon>Geosmithia</taxon>
    </lineage>
</organism>
<dbReference type="PANTHER" id="PTHR32083:SF0">
    <property type="entry name" value="CILIA AND FLAGELLA-ASSOCIATED PROTEIN 58"/>
    <property type="match status" value="1"/>
</dbReference>
<keyword evidence="1 2" id="KW-0175">Coiled coil</keyword>
<feature type="region of interest" description="Disordered" evidence="3">
    <location>
        <begin position="591"/>
        <end position="627"/>
    </location>
</feature>
<feature type="coiled-coil region" evidence="2">
    <location>
        <begin position="2034"/>
        <end position="2061"/>
    </location>
</feature>
<feature type="region of interest" description="Disordered" evidence="3">
    <location>
        <begin position="2180"/>
        <end position="2295"/>
    </location>
</feature>
<feature type="compositionally biased region" description="Polar residues" evidence="3">
    <location>
        <begin position="759"/>
        <end position="773"/>
    </location>
</feature>
<dbReference type="PANTHER" id="PTHR32083">
    <property type="entry name" value="CILIA AND FLAGELLA-ASSOCIATED PROTEIN 58-RELATED"/>
    <property type="match status" value="1"/>
</dbReference>
<dbReference type="Proteomes" id="UP000749293">
    <property type="component" value="Unassembled WGS sequence"/>
</dbReference>
<dbReference type="RefSeq" id="XP_035323430.1">
    <property type="nucleotide sequence ID" value="XM_035467418.1"/>
</dbReference>
<feature type="region of interest" description="Disordered" evidence="3">
    <location>
        <begin position="924"/>
        <end position="1067"/>
    </location>
</feature>
<feature type="compositionally biased region" description="Polar residues" evidence="3">
    <location>
        <begin position="446"/>
        <end position="457"/>
    </location>
</feature>
<reference evidence="4" key="1">
    <citation type="submission" date="2020-03" db="EMBL/GenBank/DDBJ databases">
        <title>Site-based positive gene gene selection in Geosmithia morbida across the United States reveals a broad range of putative effectors and factors for local host and environmental adapation.</title>
        <authorList>
            <person name="Onufrak A."/>
            <person name="Murdoch R.W."/>
            <person name="Gazis R."/>
            <person name="Huff M."/>
            <person name="Staton M."/>
            <person name="Klingeman W."/>
            <person name="Hadziabdic D."/>
        </authorList>
    </citation>
    <scope>NUCLEOTIDE SEQUENCE</scope>
    <source>
        <strain evidence="4">1262</strain>
    </source>
</reference>
<protein>
    <submittedName>
        <fullName evidence="4">DNA repair exonuclease SbcCD ATPase subunit</fullName>
    </submittedName>
</protein>
<feature type="compositionally biased region" description="Pro residues" evidence="3">
    <location>
        <begin position="458"/>
        <end position="469"/>
    </location>
</feature>
<evidence type="ECO:0000313" key="4">
    <source>
        <dbReference type="EMBL" id="KAF4124778.1"/>
    </source>
</evidence>
<feature type="compositionally biased region" description="Polar residues" evidence="3">
    <location>
        <begin position="225"/>
        <end position="235"/>
    </location>
</feature>
<feature type="compositionally biased region" description="Low complexity" evidence="3">
    <location>
        <begin position="1045"/>
        <end position="1062"/>
    </location>
</feature>
<sequence length="2316" mass="252992">PTGTPARDRAGDSRRLGIQAKSPPSPALSDASTADGRDDDDTASSPPLPPLPAPRLPQRAQDFLRSPTATDFDDTQFETASWGSPYPRTDRNLRRHSSSSDDSSADEDESPIHHLEIDTPFLRPAPDVVASDEVQSNLDYTPSISGAAAVLANRVRRQTVGLTEDWIRTHTTGDPNVEPRHWFSDGSSSEHSSLSGSDFGWFEDRDPSTPKTAKGLKSFERNKVQHPSGTSSVETLETLRPSPRFRNPAASMTTSETEPLANGLSEETANQSGAASRPITPPPKDTLAPAAVVEPPATPLRRVDKPLPKEPAMTPRLKKRVPWKGKNILVLLPRDEERGLPGKPPRPLRQHEIQKMFDSWEELGYNIDGFDHVVEGYQIPGTDDSQSRETWPTGEDVVQERSEKAYQVTLPDLNAWERYVNELQEAKLRALGVFTVEEAPPALPSPTATDPSRQPSAQYPPNPFSPPLPTSSASSGHGAFGYPYNQQFNVSASQSSIALAGASPVPFGPDKFNPRNSSSFPASASPFQFPPHTAQWLAMQGISTADSPYANLNGILSPQSPFGFESASSPAFDKHHRQHSLLTHHHNMLDDVTDDEEDDGSRSSSKTPEALKRGSAAHLSHSQEDGEYHLEESFRNQLEHDDYNPQIAQDRSHQRQMSEKMQVPEHFANEPGKPMVLHHPRPHSRGHSLTHNMMNGEDQLQDGIDQGGSMRNFAPLNGIPEANKGDGEAHEIETNPSELGTPNPEFDVSTPFGQHHKNASTTSNPWVSSTSSVPGHVRSGHGSKPSLSKLNVKAAEFKFNPESSFTPSRFSFSGTSFQPSIFQSSIGQSSPDLSVHGGGKDSIHLPAQFPVASFTGGSPQTDSGSGFNPSKSIFSFSASGPKFRPDAPSFTPVQSLNSQPAVGAQPIARESIFGGIRVSSGEEIVKPAKKSKAIPIVRPRSHPSPEPAQDVADGVTEDADGRPLADDSRTKRAKSQVPEGHDDDVALFAERPGDDGTLAVPATQSPAAAEPELVADEVPGEGETALAADTSVSSAATDEQTDTKATTAAPSETSPAEAETSTFAPFEFESRLDAKKFSEAVPTGVEGLGKSGSALFSPAAEPFAPPTAKETSVASTPKPKTSNPKGLGLGSSRFASPPPKPKGLGSSLFASEPSPPPADGDEVRVWDGEVQDEAGYNDHDESLLSLIHPVVDTDMDLPADPDAPRPSVEEPNEGGEQTFEQIDAIMQEIGNDPTLGVRRTTEPSSTSGPVAGAANSPTLKLEPPRLEPSAFHGKANTPVPVPDLEEPTVQYEGEAYHQPRNDDDDVEEEPRSPGSDWENAFPAAEHDKLENRVQFFDGRVNEVVGSLLASRLEPLEQAVFSIQDAITMRVGRPSSSRRDFLSAVSEDRRQSDADDEDDDLPPRRSASPRRDRRMDQIRAAVLEALTAHVRTQPAVVDAAERDAGDAVTEEAVESPLAKGLAEIKELLTNQPKQQPALEGDILKNLIEEAVHSRMPPPAQPDVDLLMKMESMQGKVEDLEHRLFEETEKLEKEMVIRRAAEDTFADLNRQLQAAETRVEVEIINKSVFDQRVTDLEEKLRQQEGMTEQELDTRRRAEDKLSEVQRLLRISSEEETRLREACEEKDQMIKAMEQANAKTAMKMALLEASQTNSTQSQSELTNRANVLEADLRAVRLDNNHWRNEAERADEAARRHSAELSVSQEENKHLHKSLTTLTTQLEENERLRETWRAKYMSLQDDMAKAARAIAEENARRVKKDQAMIARHEVLDARLHAEAKTRERLEIEMERLQMNERTGMRATKECERLEGLIGELRTENHKLHEGMLATQREADDDREAAASEVAKIRRTLQGELDSARLQVNMVREELEEQNGKLRAELNSLKSDMDTVKASVVEELDQKHRSELEELDQKHRSELEELDQKHQGELDDIRAKYEKRQSSAVEVAQKTEQNLLERLSFSASKIEHYQERIALMEEKLEISKQAAAAAAAAAAKSAAVETAASPAIVVQPKAAPAPVAATRSDVHEKISPQALRESIMVLQEQLQAREQRIEELEQAAAEVDQDAPNKISKRDDEISWLRELLAVRHGDLQDIIAALSTDSYDRNRVKDATIRLKANLQMEEQERERAMNGGSAINLPSIAQTIQTATPRVAQTIGAAWGSWRKGSTSSFTGMGSRLSSPAAAAAAAAARNNTTPSKPATSSSRHGKSLSGLMTPPASGVRQNPLVESSPQPTAFGSTGRRYPSHGSSAGNEGQAQGRRSSQNSVTTRAAEKVPAALEPASPQLPESEEPMTPPMMRPAVYDLDAQPAEFDEDGFFEDE</sequence>
<feature type="coiled-coil region" evidence="2">
    <location>
        <begin position="1508"/>
        <end position="1556"/>
    </location>
</feature>
<accession>A0A9P4YX94</accession>
<feature type="non-terminal residue" evidence="4">
    <location>
        <position position="1"/>
    </location>
</feature>
<feature type="compositionally biased region" description="Polar residues" evidence="3">
    <location>
        <begin position="2222"/>
        <end position="2233"/>
    </location>
</feature>
<name>A0A9P4YX94_9HYPO</name>
<feature type="compositionally biased region" description="Basic and acidic residues" evidence="3">
    <location>
        <begin position="1685"/>
        <end position="1695"/>
    </location>
</feature>
<feature type="coiled-coil region" evidence="2">
    <location>
        <begin position="1592"/>
        <end position="1636"/>
    </location>
</feature>
<gene>
    <name evidence="4" type="ORF">GMORB2_5444</name>
</gene>
<feature type="compositionally biased region" description="Basic and acidic residues" evidence="3">
    <location>
        <begin position="1"/>
        <end position="15"/>
    </location>
</feature>
<feature type="compositionally biased region" description="Polar residues" evidence="3">
    <location>
        <begin position="265"/>
        <end position="274"/>
    </location>
</feature>
<feature type="compositionally biased region" description="Low complexity" evidence="3">
    <location>
        <begin position="184"/>
        <end position="198"/>
    </location>
</feature>
<feature type="region of interest" description="Disordered" evidence="3">
    <location>
        <begin position="1083"/>
        <end position="1320"/>
    </location>
</feature>
<feature type="compositionally biased region" description="Pro residues" evidence="3">
    <location>
        <begin position="46"/>
        <end position="55"/>
    </location>
</feature>
<dbReference type="GO" id="GO:0005856">
    <property type="term" value="C:cytoskeleton"/>
    <property type="evidence" value="ECO:0007669"/>
    <property type="project" value="TreeGrafter"/>
</dbReference>
<dbReference type="GO" id="GO:0004527">
    <property type="term" value="F:exonuclease activity"/>
    <property type="evidence" value="ECO:0007669"/>
    <property type="project" value="UniProtKB-KW"/>
</dbReference>
<keyword evidence="4" id="KW-0378">Hydrolase</keyword>
<feature type="region of interest" description="Disordered" evidence="3">
    <location>
        <begin position="170"/>
        <end position="290"/>
    </location>
</feature>
<keyword evidence="5" id="KW-1185">Reference proteome</keyword>
<feature type="region of interest" description="Disordered" evidence="3">
    <location>
        <begin position="1685"/>
        <end position="1708"/>
    </location>
</feature>
<keyword evidence="4" id="KW-0540">Nuclease</keyword>
<feature type="compositionally biased region" description="Basic and acidic residues" evidence="3">
    <location>
        <begin position="959"/>
        <end position="970"/>
    </location>
</feature>
<feature type="region of interest" description="Disordered" evidence="3">
    <location>
        <begin position="1"/>
        <end position="124"/>
    </location>
</feature>
<feature type="region of interest" description="Disordered" evidence="3">
    <location>
        <begin position="441"/>
        <end position="478"/>
    </location>
</feature>
<evidence type="ECO:0000256" key="3">
    <source>
        <dbReference type="SAM" id="MobiDB-lite"/>
    </source>
</evidence>
<feature type="compositionally biased region" description="Polar residues" evidence="3">
    <location>
        <begin position="2242"/>
        <end position="2264"/>
    </location>
</feature>
<feature type="compositionally biased region" description="Polar residues" evidence="3">
    <location>
        <begin position="2187"/>
        <end position="2200"/>
    </location>
</feature>
<feature type="compositionally biased region" description="Basic and acidic residues" evidence="3">
    <location>
        <begin position="1376"/>
        <end position="1392"/>
    </location>
</feature>
<feature type="coiled-coil region" evidence="2">
    <location>
        <begin position="1845"/>
        <end position="1920"/>
    </location>
</feature>
<feature type="compositionally biased region" description="Polar residues" evidence="3">
    <location>
        <begin position="1109"/>
        <end position="1124"/>
    </location>
</feature>
<feature type="compositionally biased region" description="Low complexity" evidence="3">
    <location>
        <begin position="1024"/>
        <end position="1037"/>
    </location>
</feature>
<keyword evidence="4" id="KW-0269">Exonuclease</keyword>
<proteinExistence type="predicted"/>
<evidence type="ECO:0000256" key="1">
    <source>
        <dbReference type="ARBA" id="ARBA00023054"/>
    </source>
</evidence>
<evidence type="ECO:0000313" key="5">
    <source>
        <dbReference type="Proteomes" id="UP000749293"/>
    </source>
</evidence>
<dbReference type="EMBL" id="JAANYQ010000004">
    <property type="protein sequence ID" value="KAF4124778.1"/>
    <property type="molecule type" value="Genomic_DNA"/>
</dbReference>
<dbReference type="OrthoDB" id="1293114at2759"/>
<evidence type="ECO:0000256" key="2">
    <source>
        <dbReference type="SAM" id="Coils"/>
    </source>
</evidence>
<comment type="caution">
    <text evidence="4">The sequence shown here is derived from an EMBL/GenBank/DDBJ whole genome shotgun (WGS) entry which is preliminary data.</text>
</comment>
<feature type="region of interest" description="Disordered" evidence="3">
    <location>
        <begin position="1371"/>
        <end position="1414"/>
    </location>
</feature>
<dbReference type="GeneID" id="55971672"/>